<dbReference type="Proteomes" id="UP000321026">
    <property type="component" value="Unassembled WGS sequence"/>
</dbReference>
<comment type="caution">
    <text evidence="1">The sequence shown here is derived from an EMBL/GenBank/DDBJ whole genome shotgun (WGS) entry which is preliminary data.</text>
</comment>
<gene>
    <name evidence="1" type="ORF">E6Q11_06505</name>
</gene>
<protein>
    <submittedName>
        <fullName evidence="1">Uncharacterized protein</fullName>
    </submittedName>
</protein>
<organism evidence="1 2">
    <name type="scientific">Candidatus Dojkabacteria bacterium</name>
    <dbReference type="NCBI Taxonomy" id="2099670"/>
    <lineage>
        <taxon>Bacteria</taxon>
        <taxon>Candidatus Dojkabacteria</taxon>
    </lineage>
</organism>
<sequence length="151" mass="17285">MMKSIELDLPNFHDLSLSVIEDEFSIAQRKWGVNLNEEQRSLVAEKSLDQLQKKVNLFTTRDWTPSDSVVALSFKVIQKDNASDNVADSNQADESDSELRLIRVNSGWVTSEDKEQGTALSDMEKEFQEQVYEWLRTAVFYGVASYKETLV</sequence>
<reference evidence="1 2" key="1">
    <citation type="submission" date="2018-09" db="EMBL/GenBank/DDBJ databases">
        <title>Metagenome Assembled Genomes from an Advanced Water Purification Facility.</title>
        <authorList>
            <person name="Stamps B.W."/>
            <person name="Spear J.R."/>
        </authorList>
    </citation>
    <scope>NUCLEOTIDE SEQUENCE [LARGE SCALE GENOMIC DNA]</scope>
    <source>
        <strain evidence="1">Bin_63_2</strain>
    </source>
</reference>
<dbReference type="AlphaFoldDB" id="A0A5C7J2T2"/>
<accession>A0A5C7J2T2</accession>
<proteinExistence type="predicted"/>
<evidence type="ECO:0000313" key="1">
    <source>
        <dbReference type="EMBL" id="TXG75821.1"/>
    </source>
</evidence>
<dbReference type="EMBL" id="SSDS01000102">
    <property type="protein sequence ID" value="TXG75821.1"/>
    <property type="molecule type" value="Genomic_DNA"/>
</dbReference>
<evidence type="ECO:0000313" key="2">
    <source>
        <dbReference type="Proteomes" id="UP000321026"/>
    </source>
</evidence>
<name>A0A5C7J2T2_9BACT</name>